<evidence type="ECO:0000256" key="1">
    <source>
        <dbReference type="SAM" id="MobiDB-lite"/>
    </source>
</evidence>
<protein>
    <submittedName>
        <fullName evidence="3">Ig-like domain repeat protein</fullName>
    </submittedName>
</protein>
<dbReference type="GO" id="GO:0005975">
    <property type="term" value="P:carbohydrate metabolic process"/>
    <property type="evidence" value="ECO:0007669"/>
    <property type="project" value="UniProtKB-ARBA"/>
</dbReference>
<evidence type="ECO:0000313" key="3">
    <source>
        <dbReference type="EMBL" id="MCX7538241.1"/>
    </source>
</evidence>
<sequence>MSRFSRIATATTVCLVGSLLLVPGAAAAEHTVSTNIPLTCKATPSKFADPQDFSTGDDGVSVDITAPETVGVGEDFTVELAIKPVQINVGGLSYGARIESVSRIKLDLAIPAGLTYVDSSLDSSGSNLAGFAVKRINESGTEDPNGGLLRITSADNATVGNGPNTSGTAAGGVTHIVQNDRLNMKFPVVALKFRSETPRSADLGVRTGGNAANYGADENFLTMLAKIKAPFVGTLWAPTRCTPRQDKDAALAPQASALASVQVVDNGPAAETGLTVSAPDATAGVPSTVTARVNPPDAAGTVRFSSGDTTVEATVNDGTATAELTFPSIGVHELRTAFTPAKAHLFAPSTSTTQVQVAGRDSQFAVTAPDTARADSTVAVRATTNATATGTVTFRLGDSDPVTVPLNNGRTSASLPVPSTPGAAELTATYAPAEGSLFAGAEKRTEITVSSTSYTVLTLEGPQDTVRPGEEVTVTAELQPVVDTTAADGTVVFNADGRTVTVPVTDNTATFTFVPDREGSFTVSARYIPADASQTPATADTTVTAGATSTSLALTPPERVRPFEEATFGVTVSPAADGTLTATHGGRTTTVPVTAGTAALPMTFARGGTQQVTLRFTPAEGSSAQPATRPFDVEVTASSYESVTVGIEAAATVAADTPLPLAITVTPDNGDIREVSGSLSFSVDGEPLIDSDGKAVTMPVSGGRAAVDLTFARGGDRTVTVTFTGDNGVTATGTHTVTVTGGEQEAGGSSDTSISSGTQTGTEENSPFAALLALLTPLWTWLINLFTGFSGGSS</sequence>
<dbReference type="AlphaFoldDB" id="A0A9Q4GMY2"/>
<name>A0A9Q4GMY2_9CORY</name>
<gene>
    <name evidence="3" type="ORF">OS123_06760</name>
</gene>
<feature type="chain" id="PRO_5040377342" evidence="2">
    <location>
        <begin position="28"/>
        <end position="794"/>
    </location>
</feature>
<proteinExistence type="predicted"/>
<dbReference type="RefSeq" id="WP_267169411.1">
    <property type="nucleotide sequence ID" value="NZ_JAPMKX010000002.1"/>
</dbReference>
<dbReference type="Proteomes" id="UP001070238">
    <property type="component" value="Unassembled WGS sequence"/>
</dbReference>
<feature type="region of interest" description="Disordered" evidence="1">
    <location>
        <begin position="739"/>
        <end position="762"/>
    </location>
</feature>
<evidence type="ECO:0000313" key="4">
    <source>
        <dbReference type="Proteomes" id="UP001070238"/>
    </source>
</evidence>
<dbReference type="InterPro" id="IPR013783">
    <property type="entry name" value="Ig-like_fold"/>
</dbReference>
<evidence type="ECO:0000256" key="2">
    <source>
        <dbReference type="SAM" id="SignalP"/>
    </source>
</evidence>
<keyword evidence="2" id="KW-0732">Signal</keyword>
<comment type="caution">
    <text evidence="3">The sequence shown here is derived from an EMBL/GenBank/DDBJ whole genome shotgun (WGS) entry which is preliminary data.</text>
</comment>
<reference evidence="3" key="1">
    <citation type="submission" date="2022-11" db="EMBL/GenBank/DDBJ databases">
        <title>Corynebacterium sp. isolated from Penguins.</title>
        <authorList>
            <person name="Sedlar K."/>
            <person name="Svec P."/>
        </authorList>
    </citation>
    <scope>NUCLEOTIDE SEQUENCE</scope>
    <source>
        <strain evidence="3">P5875</strain>
    </source>
</reference>
<organism evidence="3 4">
    <name type="scientific">Corynebacterium antarcticum</name>
    <dbReference type="NCBI Taxonomy" id="2800405"/>
    <lineage>
        <taxon>Bacteria</taxon>
        <taxon>Bacillati</taxon>
        <taxon>Actinomycetota</taxon>
        <taxon>Actinomycetes</taxon>
        <taxon>Mycobacteriales</taxon>
        <taxon>Corynebacteriaceae</taxon>
        <taxon>Corynebacterium</taxon>
    </lineage>
</organism>
<feature type="signal peptide" evidence="2">
    <location>
        <begin position="1"/>
        <end position="27"/>
    </location>
</feature>
<dbReference type="Gene3D" id="2.60.40.10">
    <property type="entry name" value="Immunoglobulins"/>
    <property type="match status" value="4"/>
</dbReference>
<dbReference type="EMBL" id="JAPMKX010000002">
    <property type="protein sequence ID" value="MCX7538241.1"/>
    <property type="molecule type" value="Genomic_DNA"/>
</dbReference>
<accession>A0A9Q4GMY2</accession>